<dbReference type="CDD" id="cd01949">
    <property type="entry name" value="GGDEF"/>
    <property type="match status" value="1"/>
</dbReference>
<evidence type="ECO:0000256" key="1">
    <source>
        <dbReference type="ARBA" id="ARBA00001946"/>
    </source>
</evidence>
<keyword evidence="4" id="KW-1133">Transmembrane helix</keyword>
<accession>A0A7Y0LET6</accession>
<gene>
    <name evidence="6" type="ORF">HII17_16825</name>
</gene>
<comment type="cofactor">
    <cofactor evidence="1">
        <name>Mg(2+)</name>
        <dbReference type="ChEBI" id="CHEBI:18420"/>
    </cofactor>
</comment>
<evidence type="ECO:0000256" key="3">
    <source>
        <dbReference type="ARBA" id="ARBA00034247"/>
    </source>
</evidence>
<dbReference type="PANTHER" id="PTHR45138:SF9">
    <property type="entry name" value="DIGUANYLATE CYCLASE DGCM-RELATED"/>
    <property type="match status" value="1"/>
</dbReference>
<dbReference type="InterPro" id="IPR043128">
    <property type="entry name" value="Rev_trsase/Diguanyl_cyclase"/>
</dbReference>
<dbReference type="SMART" id="SM00267">
    <property type="entry name" value="GGDEF"/>
    <property type="match status" value="1"/>
</dbReference>
<dbReference type="GO" id="GO:0005886">
    <property type="term" value="C:plasma membrane"/>
    <property type="evidence" value="ECO:0007669"/>
    <property type="project" value="TreeGrafter"/>
</dbReference>
<dbReference type="NCBIfam" id="TIGR00254">
    <property type="entry name" value="GGDEF"/>
    <property type="match status" value="1"/>
</dbReference>
<dbReference type="EMBL" id="JABBXH010000007">
    <property type="protein sequence ID" value="NMP33219.1"/>
    <property type="molecule type" value="Genomic_DNA"/>
</dbReference>
<dbReference type="PANTHER" id="PTHR45138">
    <property type="entry name" value="REGULATORY COMPONENTS OF SENSORY TRANSDUCTION SYSTEM"/>
    <property type="match status" value="1"/>
</dbReference>
<dbReference type="Gene3D" id="3.30.70.270">
    <property type="match status" value="1"/>
</dbReference>
<dbReference type="GO" id="GO:1902201">
    <property type="term" value="P:negative regulation of bacterial-type flagellum-dependent cell motility"/>
    <property type="evidence" value="ECO:0007669"/>
    <property type="project" value="TreeGrafter"/>
</dbReference>
<dbReference type="InterPro" id="IPR029787">
    <property type="entry name" value="Nucleotide_cyclase"/>
</dbReference>
<feature type="domain" description="GGDEF" evidence="5">
    <location>
        <begin position="432"/>
        <end position="564"/>
    </location>
</feature>
<proteinExistence type="predicted"/>
<evidence type="ECO:0000313" key="7">
    <source>
        <dbReference type="Proteomes" id="UP000568664"/>
    </source>
</evidence>
<comment type="catalytic activity">
    <reaction evidence="3">
        <text>2 GTP = 3',3'-c-di-GMP + 2 diphosphate</text>
        <dbReference type="Rhea" id="RHEA:24898"/>
        <dbReference type="ChEBI" id="CHEBI:33019"/>
        <dbReference type="ChEBI" id="CHEBI:37565"/>
        <dbReference type="ChEBI" id="CHEBI:58805"/>
        <dbReference type="EC" id="2.7.7.65"/>
    </reaction>
</comment>
<evidence type="ECO:0000256" key="4">
    <source>
        <dbReference type="SAM" id="Phobius"/>
    </source>
</evidence>
<dbReference type="InterPro" id="IPR000160">
    <property type="entry name" value="GGDEF_dom"/>
</dbReference>
<dbReference type="SUPFAM" id="SSF48452">
    <property type="entry name" value="TPR-like"/>
    <property type="match status" value="1"/>
</dbReference>
<keyword evidence="4" id="KW-0472">Membrane</keyword>
<dbReference type="Pfam" id="PF00990">
    <property type="entry name" value="GGDEF"/>
    <property type="match status" value="1"/>
</dbReference>
<dbReference type="FunFam" id="3.30.70.270:FF:000001">
    <property type="entry name" value="Diguanylate cyclase domain protein"/>
    <property type="match status" value="1"/>
</dbReference>
<dbReference type="SUPFAM" id="SSF55073">
    <property type="entry name" value="Nucleotide cyclase"/>
    <property type="match status" value="1"/>
</dbReference>
<comment type="caution">
    <text evidence="6">The sequence shown here is derived from an EMBL/GenBank/DDBJ whole genome shotgun (WGS) entry which is preliminary data.</text>
</comment>
<dbReference type="GO" id="GO:0043709">
    <property type="term" value="P:cell adhesion involved in single-species biofilm formation"/>
    <property type="evidence" value="ECO:0007669"/>
    <property type="project" value="TreeGrafter"/>
</dbReference>
<sequence length="564" mass="63587">MYFSPTSCFAADSSLVDELIAKAEKVRSSDPNQLSTVLNELSTYEQSFNKHQLAKYLYLTAYKKSFIGEIDTAIEIAESISLSKEPTAFQARVHLFIANIAGIKEDWELSLKNLNQGVKLSELEGSADMLASSYIIAAITFNLMYQHDLAYAFAKKLLDLEVNERHYCVAQQSYIESSLYTNRIDVFSSEIDNAIKACESINEHLWAHVTRMYVAKALNRQQRFQEVVTYLKEHIEGIENTKYPRVIMGVYAELAEAYFQIGNYQQAKLYAKKATETPLSIKFTEPVVTAYKVLYEVAKIEEAPVSALSYFEKYHQADKAYLSSVNAKAIAYQLVQQQTQEKQITINLLNKENELLKVEQSLAQTEANNSQLVATLAFVIAGLLALLGYRSWRTQRRLKILAEYDYLTNTYNRGHFMTLAEETLFLAKTSNKPVGCIIFDLDKFKLVNDTYGHDAGDWALKATAKAIKECIRANDIFARLGGEEFLILLPSCDVYAAANIAEKCIDKLQQIDTQDSGYKFTITASFGVTSSDLSGYDVAKLTSDADIALYQSKNGGRNRFTIFE</sequence>
<protein>
    <recommendedName>
        <fullName evidence="2">diguanylate cyclase</fullName>
        <ecNumber evidence="2">2.7.7.65</ecNumber>
    </recommendedName>
</protein>
<evidence type="ECO:0000313" key="6">
    <source>
        <dbReference type="EMBL" id="NMP33219.1"/>
    </source>
</evidence>
<keyword evidence="7" id="KW-1185">Reference proteome</keyword>
<keyword evidence="4" id="KW-0812">Transmembrane</keyword>
<reference evidence="6 7" key="1">
    <citation type="submission" date="2020-04" db="EMBL/GenBank/DDBJ databases">
        <title>Thalassotalea sp. M1531, isolated from the surface of marine red alga.</title>
        <authorList>
            <person name="Pang L."/>
            <person name="Lu D.-C."/>
        </authorList>
    </citation>
    <scope>NUCLEOTIDE SEQUENCE [LARGE SCALE GENOMIC DNA]</scope>
    <source>
        <strain evidence="6 7">M1531</strain>
    </source>
</reference>
<dbReference type="AlphaFoldDB" id="A0A7Y0LET6"/>
<feature type="transmembrane region" description="Helical" evidence="4">
    <location>
        <begin position="372"/>
        <end position="389"/>
    </location>
</feature>
<dbReference type="EC" id="2.7.7.65" evidence="2"/>
<dbReference type="RefSeq" id="WP_169076542.1">
    <property type="nucleotide sequence ID" value="NZ_JABBXH010000007.1"/>
</dbReference>
<evidence type="ECO:0000256" key="2">
    <source>
        <dbReference type="ARBA" id="ARBA00012528"/>
    </source>
</evidence>
<dbReference type="InterPro" id="IPR011990">
    <property type="entry name" value="TPR-like_helical_dom_sf"/>
</dbReference>
<evidence type="ECO:0000259" key="5">
    <source>
        <dbReference type="PROSITE" id="PS50887"/>
    </source>
</evidence>
<dbReference type="Gene3D" id="1.25.40.10">
    <property type="entry name" value="Tetratricopeptide repeat domain"/>
    <property type="match status" value="1"/>
</dbReference>
<dbReference type="Proteomes" id="UP000568664">
    <property type="component" value="Unassembled WGS sequence"/>
</dbReference>
<dbReference type="GO" id="GO:0052621">
    <property type="term" value="F:diguanylate cyclase activity"/>
    <property type="evidence" value="ECO:0007669"/>
    <property type="project" value="UniProtKB-EC"/>
</dbReference>
<dbReference type="InterPro" id="IPR050469">
    <property type="entry name" value="Diguanylate_Cyclase"/>
</dbReference>
<name>A0A7Y0LET6_9GAMM</name>
<dbReference type="PROSITE" id="PS50887">
    <property type="entry name" value="GGDEF"/>
    <property type="match status" value="1"/>
</dbReference>
<organism evidence="6 7">
    <name type="scientific">Thalassotalea algicola</name>
    <dbReference type="NCBI Taxonomy" id="2716224"/>
    <lineage>
        <taxon>Bacteria</taxon>
        <taxon>Pseudomonadati</taxon>
        <taxon>Pseudomonadota</taxon>
        <taxon>Gammaproteobacteria</taxon>
        <taxon>Alteromonadales</taxon>
        <taxon>Colwelliaceae</taxon>
        <taxon>Thalassotalea</taxon>
    </lineage>
</organism>